<keyword evidence="3" id="KW-0862">Zinc</keyword>
<dbReference type="GO" id="GO:0046872">
    <property type="term" value="F:metal ion binding"/>
    <property type="evidence" value="ECO:0007669"/>
    <property type="project" value="UniProtKB-KW"/>
</dbReference>
<dbReference type="PANTHER" id="PTHR28620:SF1">
    <property type="entry name" value="CENP-V_GFA DOMAIN-CONTAINING PROTEIN"/>
    <property type="match status" value="1"/>
</dbReference>
<dbReference type="EMBL" id="JAACFV010000089">
    <property type="protein sequence ID" value="KAF7506302.1"/>
    <property type="molecule type" value="Genomic_DNA"/>
</dbReference>
<keyword evidence="2" id="KW-0479">Metal-binding</keyword>
<dbReference type="Gene3D" id="2.170.150.70">
    <property type="match status" value="1"/>
</dbReference>
<evidence type="ECO:0000313" key="6">
    <source>
        <dbReference type="Proteomes" id="UP000606974"/>
    </source>
</evidence>
<feature type="domain" description="CENP-V/GFA" evidence="4">
    <location>
        <begin position="3"/>
        <end position="127"/>
    </location>
</feature>
<dbReference type="OrthoDB" id="2993351at2759"/>
<proteinExistence type="inferred from homology"/>
<reference evidence="5" key="1">
    <citation type="submission" date="2020-02" db="EMBL/GenBank/DDBJ databases">
        <authorList>
            <person name="Palmer J.M."/>
        </authorList>
    </citation>
    <scope>NUCLEOTIDE SEQUENCE</scope>
    <source>
        <strain evidence="5">EPUS1.4</strain>
        <tissue evidence="5">Thallus</tissue>
    </source>
</reference>
<dbReference type="AlphaFoldDB" id="A0A8H7AFW5"/>
<comment type="similarity">
    <text evidence="1">Belongs to the Gfa family.</text>
</comment>
<dbReference type="InterPro" id="IPR006913">
    <property type="entry name" value="CENP-V/GFA"/>
</dbReference>
<gene>
    <name evidence="5" type="ORF">GJ744_011875</name>
</gene>
<evidence type="ECO:0000256" key="3">
    <source>
        <dbReference type="ARBA" id="ARBA00022833"/>
    </source>
</evidence>
<sequence>MTIRGGCHCGHIKYECIVKPDPESGDLKVFRCNCTYCQKLSTTNLHLDGPEDFKLLSPASKEEVADYPSKMKSVNRYFCATCGVHVWMQGSFEFQGKTAHLFVVNLSTAEQPQEGLELTGSKDEPWPGGLV</sequence>
<comment type="caution">
    <text evidence="5">The sequence shown here is derived from an EMBL/GenBank/DDBJ whole genome shotgun (WGS) entry which is preliminary data.</text>
</comment>
<evidence type="ECO:0000313" key="5">
    <source>
        <dbReference type="EMBL" id="KAF7506302.1"/>
    </source>
</evidence>
<dbReference type="GO" id="GO:0016846">
    <property type="term" value="F:carbon-sulfur lyase activity"/>
    <property type="evidence" value="ECO:0007669"/>
    <property type="project" value="InterPro"/>
</dbReference>
<accession>A0A8H7AFW5</accession>
<evidence type="ECO:0000256" key="1">
    <source>
        <dbReference type="ARBA" id="ARBA00005495"/>
    </source>
</evidence>
<dbReference type="PROSITE" id="PS51891">
    <property type="entry name" value="CENP_V_GFA"/>
    <property type="match status" value="1"/>
</dbReference>
<evidence type="ECO:0000259" key="4">
    <source>
        <dbReference type="PROSITE" id="PS51891"/>
    </source>
</evidence>
<dbReference type="Proteomes" id="UP000606974">
    <property type="component" value="Unassembled WGS sequence"/>
</dbReference>
<evidence type="ECO:0000256" key="2">
    <source>
        <dbReference type="ARBA" id="ARBA00022723"/>
    </source>
</evidence>
<dbReference type="Pfam" id="PF04828">
    <property type="entry name" value="GFA"/>
    <property type="match status" value="1"/>
</dbReference>
<protein>
    <recommendedName>
        <fullName evidence="4">CENP-V/GFA domain-containing protein</fullName>
    </recommendedName>
</protein>
<dbReference type="PANTHER" id="PTHR28620">
    <property type="entry name" value="CENTROMERE PROTEIN V"/>
    <property type="match status" value="1"/>
</dbReference>
<name>A0A8H7AFW5_9EURO</name>
<dbReference type="InterPro" id="IPR052355">
    <property type="entry name" value="CENP-V-like"/>
</dbReference>
<organism evidence="5 6">
    <name type="scientific">Endocarpon pusillum</name>
    <dbReference type="NCBI Taxonomy" id="364733"/>
    <lineage>
        <taxon>Eukaryota</taxon>
        <taxon>Fungi</taxon>
        <taxon>Dikarya</taxon>
        <taxon>Ascomycota</taxon>
        <taxon>Pezizomycotina</taxon>
        <taxon>Eurotiomycetes</taxon>
        <taxon>Chaetothyriomycetidae</taxon>
        <taxon>Verrucariales</taxon>
        <taxon>Verrucariaceae</taxon>
        <taxon>Endocarpon</taxon>
    </lineage>
</organism>
<dbReference type="SUPFAM" id="SSF51316">
    <property type="entry name" value="Mss4-like"/>
    <property type="match status" value="1"/>
</dbReference>
<dbReference type="InterPro" id="IPR011057">
    <property type="entry name" value="Mss4-like_sf"/>
</dbReference>
<keyword evidence="6" id="KW-1185">Reference proteome</keyword>